<accession>A0A8R1TIX1</accession>
<dbReference type="EMBL" id="CMVM020000338">
    <property type="status" value="NOT_ANNOTATED_CDS"/>
    <property type="molecule type" value="Genomic_DNA"/>
</dbReference>
<organism evidence="1 2">
    <name type="scientific">Onchocerca volvulus</name>
    <dbReference type="NCBI Taxonomy" id="6282"/>
    <lineage>
        <taxon>Eukaryota</taxon>
        <taxon>Metazoa</taxon>
        <taxon>Ecdysozoa</taxon>
        <taxon>Nematoda</taxon>
        <taxon>Chromadorea</taxon>
        <taxon>Rhabditida</taxon>
        <taxon>Spirurina</taxon>
        <taxon>Spiruromorpha</taxon>
        <taxon>Filarioidea</taxon>
        <taxon>Onchocercidae</taxon>
        <taxon>Onchocerca</taxon>
    </lineage>
</organism>
<proteinExistence type="predicted"/>
<protein>
    <submittedName>
        <fullName evidence="1">Uncharacterized protein</fullName>
    </submittedName>
</protein>
<sequence>MYFKFERKRLLTSLWKQIICGTLTNEVHCTRIIPIQGNASNMDESGKRIQEISTTVADLTLKETLCLNFTDGMRTQIHTIEYVRMEQQFPISASYKFGIPLITTTCICDCAGAEEYCKIDDYKYKNCTKSYVCYRTYHAHQSSSGCLMSSKSEVCCEVTIEPYGGKTYTAVKLIQPDTVIILRHRIYELVSNRWTEAASEEFEAVVNKGSAKMETIDKRQMEIRTTTGRVIREMLSGMYYFSNDNRILMMGVRLNEPTESNIHKLGWLRQNDNSWLIRNGIIKITDSQHITIENCKGQRYLTRYNAEYFITYDERITDLDLGYPVDEQNWIERIEILTDDRAIRVIHAEGTVIHVSVSSGTRPIIVRHASHLLTFNGTIRMDEQSNRFLNLTIIGGKGTLIGYVHRSEDKSSTDWSFSIEIGTATRTRFTATIGGIPPGIISDRYVCLQPAGDANAEQCKWLKYEASPLRERHMAHRWQAGIGNCPGCNERGIENFLLKLDPRQWFDGLNSTTEAVTCALEIALIIASILATVLICTKCVIPLARCTISLGKPPKK</sequence>
<dbReference type="Proteomes" id="UP000024404">
    <property type="component" value="Unassembled WGS sequence"/>
</dbReference>
<dbReference type="GO" id="GO:0044291">
    <property type="term" value="C:cell-cell contact zone"/>
    <property type="evidence" value="ECO:0007669"/>
    <property type="project" value="TreeGrafter"/>
</dbReference>
<evidence type="ECO:0000313" key="2">
    <source>
        <dbReference type="Proteomes" id="UP000024404"/>
    </source>
</evidence>
<dbReference type="EnsemblMetazoa" id="OVOC10422.1">
    <property type="protein sequence ID" value="OVOC10422.1"/>
    <property type="gene ID" value="WBGene00247231"/>
</dbReference>
<dbReference type="InterPro" id="IPR043076">
    <property type="entry name" value="Fusogen_EFF/AFF_dom3"/>
</dbReference>
<dbReference type="PANTHER" id="PTHR37415">
    <property type="entry name" value="EFF-1A"/>
    <property type="match status" value="1"/>
</dbReference>
<name>A0A8R1TIX1_ONCVO</name>
<dbReference type="Pfam" id="PF14884">
    <property type="entry name" value="EFF-AFF"/>
    <property type="match status" value="1"/>
</dbReference>
<dbReference type="AlphaFoldDB" id="A0A8R1TIX1"/>
<reference evidence="2" key="1">
    <citation type="submission" date="2013-10" db="EMBL/GenBank/DDBJ databases">
        <title>Genome sequencing of Onchocerca volvulus.</title>
        <authorList>
            <person name="Cotton J."/>
            <person name="Tsai J."/>
            <person name="Stanley E."/>
            <person name="Tracey A."/>
            <person name="Holroyd N."/>
            <person name="Lustigman S."/>
            <person name="Berriman M."/>
        </authorList>
    </citation>
    <scope>NUCLEOTIDE SEQUENCE</scope>
</reference>
<dbReference type="OMA" id="YRVAHRW"/>
<keyword evidence="2" id="KW-1185">Reference proteome</keyword>
<dbReference type="Gene3D" id="2.60.40.3980">
    <property type="entry name" value="Cell-cell fusogen EFF/AFF, domain 3"/>
    <property type="match status" value="1"/>
</dbReference>
<evidence type="ECO:0000313" key="1">
    <source>
        <dbReference type="EnsemblMetazoa" id="OVOC10422.1"/>
    </source>
</evidence>
<dbReference type="PANTHER" id="PTHR37415:SF1">
    <property type="entry name" value="CELL FUSION PROTEIN AFF-1"/>
    <property type="match status" value="1"/>
</dbReference>
<dbReference type="GO" id="GO:0000768">
    <property type="term" value="P:syncytium formation by plasma membrane fusion"/>
    <property type="evidence" value="ECO:0007669"/>
    <property type="project" value="TreeGrafter"/>
</dbReference>
<dbReference type="InterPro" id="IPR029213">
    <property type="entry name" value="Fusogen_EFF/AFF"/>
</dbReference>
<reference evidence="1" key="2">
    <citation type="submission" date="2022-06" db="UniProtKB">
        <authorList>
            <consortium name="EnsemblMetazoa"/>
        </authorList>
    </citation>
    <scope>IDENTIFICATION</scope>
</reference>
<dbReference type="Gene3D" id="2.60.98.60">
    <property type="entry name" value="Cell-cell fusogen EFF/AFF, domain 1"/>
    <property type="match status" value="2"/>
</dbReference>